<evidence type="ECO:0000256" key="4">
    <source>
        <dbReference type="ARBA" id="ARBA00022833"/>
    </source>
</evidence>
<feature type="domain" description="N-acetyltransferase" evidence="7">
    <location>
        <begin position="1109"/>
        <end position="1259"/>
    </location>
</feature>
<dbReference type="Pfam" id="PF22970">
    <property type="entry name" value="DUF7028"/>
    <property type="match status" value="2"/>
</dbReference>
<dbReference type="InterPro" id="IPR008395">
    <property type="entry name" value="Agenet-like_dom"/>
</dbReference>
<dbReference type="Pfam" id="PF16135">
    <property type="entry name" value="TDBD"/>
    <property type="match status" value="1"/>
</dbReference>
<dbReference type="GO" id="GO:0005634">
    <property type="term" value="C:nucleus"/>
    <property type="evidence" value="ECO:0007669"/>
    <property type="project" value="UniProtKB-SubCell"/>
</dbReference>
<comment type="subcellular location">
    <subcellularLocation>
        <location evidence="1">Nucleus</location>
    </subcellularLocation>
</comment>
<dbReference type="InterPro" id="IPR032308">
    <property type="entry name" value="TDBD"/>
</dbReference>
<sequence>MVMKGLDNGSRKRKRQTSRKLGVDAKVEQFRVFGDPVEGWLGRPGRSETPAVSGSLGNLIMRMTLKRMLGWSECESEEEEGFRREVRSMDNGFQGSWHPGTVIMCEDLQRRVRYNNILDNEGVYNLEEVVIVSKALDGDIECADFYARGFIRPLPPLVEFDMGDLVYGLCVDVNYEEAWWEGVIFDYCDGMDKRSVFFPDLGDEIPVEIHQLRITQDWDEITEEWTRRGNWVFLDLVEEQKRNLFVTVSAKQIWYDIRIKKEFETIREWTCNLKYLWTELIKEIINHYFSLTLKEIISVLNLPRSLLNETPEHEFAEAMPNVDLSMIWHNKQTAVQKGTVPRIKGTLSDVQNEIRPCGDSPFDESREDRSSSHLMSSFWNPVKLSGVELCPDAVREYPLASKREVRAFWMDKLQKHLLCLGWKIEWSNRLNIKRYKYISPYTKGQRYYLSLIEVCKAMKQDPNMNSLHLQNDQTITHPTVDFHLSDVPSIPAENIQSITHLQNDHTIMHPTVDCPLSDVPSIPAENIQSVTHLQNDHTIMHPTVDCHLSDVPSIPAENIQSITHLQNDNTIMHPTVDCHLSDVPSIPAENIQSITHLQNDHTIMHPTVDCHLSDVPSSPAEHIQSITHLQNGHTIMHPTVDCHLSDVPSNPAENIQNLDIIHAAENIQNLDIIPPAENIQNLDVIPPAENIQNLDMFPPAENIQNLDMFPPAENIQNLDIFPPAENIQNLDIFPPAVPSSPVEDEVEEVPEYCPWAVVQYYRMYIYKKSRADKKKWILKAKKHLLSEGWVLDHPPPFNKRRGIIYMSPQNRKFPTLHAACKFCIEETIPNWDLEWQEMDEGASSIKPTTNQKKKNKRDLKANTPKGQSNGPRQVLRSNKRVQKVSASTHLHHKPLNIPSYLIDSNIILPRSKVYYKAKGTNRAVRTLAEGKITHDGIKCNCCLTIYSFAGFEKHATGSSTCRPSANIFLDDGKSLLDCQIQMMQGQKNSVASGKALSDLSLADNDYICSVCRYGGELILCDKCPSSFHKTCLGLEVTGFVHHVVAGFVAKGKLMEMRLNTSFLAYNVNINIYEGLHKLLGEPIPVASNLTWTLVKFINPDSCDLGNVESDLVAESYCKLNLALSLMHECFEPLKEPLTSRDLVEDALFSRRSELNRINFQGFYTVLLERNEELVSVATVRVHGKKVAEIPLVGTRLQYRRHGMCRILVNELEKKLMKLDVERLVLPAVPSVLETWTGSFGFAKMTDYERSQFLDYTFLDFEGTIMCQKLLMNIASSDSVLLTESKRCCFNPSKSGPICEVHQGEAIDENACAGNNDHHDLRAIDPFRMVKEPDQQCQKGTTSSVCSFDELVERNDDDLYKFVYTRKKMRK</sequence>
<keyword evidence="4" id="KW-0862">Zinc</keyword>
<organism evidence="8 9">
    <name type="scientific">Phaseolus angularis</name>
    <name type="common">Azuki bean</name>
    <name type="synonym">Vigna angularis</name>
    <dbReference type="NCBI Taxonomy" id="3914"/>
    <lineage>
        <taxon>Eukaryota</taxon>
        <taxon>Viridiplantae</taxon>
        <taxon>Streptophyta</taxon>
        <taxon>Embryophyta</taxon>
        <taxon>Tracheophyta</taxon>
        <taxon>Spermatophyta</taxon>
        <taxon>Magnoliopsida</taxon>
        <taxon>eudicotyledons</taxon>
        <taxon>Gunneridae</taxon>
        <taxon>Pentapetalae</taxon>
        <taxon>rosids</taxon>
        <taxon>fabids</taxon>
        <taxon>Fabales</taxon>
        <taxon>Fabaceae</taxon>
        <taxon>Papilionoideae</taxon>
        <taxon>50 kb inversion clade</taxon>
        <taxon>NPAAA clade</taxon>
        <taxon>indigoferoid/millettioid clade</taxon>
        <taxon>Phaseoleae</taxon>
        <taxon>Vigna</taxon>
    </lineage>
</organism>
<dbReference type="Gene3D" id="3.30.40.10">
    <property type="entry name" value="Zinc/RING finger domain, C3HC4 (zinc finger)"/>
    <property type="match status" value="1"/>
</dbReference>
<dbReference type="InterPro" id="IPR011011">
    <property type="entry name" value="Znf_FYVE_PHD"/>
</dbReference>
<dbReference type="SUPFAM" id="SSF55729">
    <property type="entry name" value="Acyl-CoA N-acyltransferases (Nat)"/>
    <property type="match status" value="1"/>
</dbReference>
<dbReference type="InterPro" id="IPR000182">
    <property type="entry name" value="GNAT_dom"/>
</dbReference>
<evidence type="ECO:0000256" key="5">
    <source>
        <dbReference type="ARBA" id="ARBA00023242"/>
    </source>
</evidence>
<evidence type="ECO:0000313" key="8">
    <source>
        <dbReference type="EMBL" id="KAG2394912.1"/>
    </source>
</evidence>
<evidence type="ECO:0000256" key="3">
    <source>
        <dbReference type="ARBA" id="ARBA00022771"/>
    </source>
</evidence>
<evidence type="ECO:0000256" key="6">
    <source>
        <dbReference type="SAM" id="MobiDB-lite"/>
    </source>
</evidence>
<dbReference type="InterPro" id="IPR054292">
    <property type="entry name" value="DUF7028"/>
</dbReference>
<keyword evidence="3" id="KW-0863">Zinc-finger</keyword>
<dbReference type="EMBL" id="JABFOF010000006">
    <property type="protein sequence ID" value="KAG2394912.1"/>
    <property type="molecule type" value="Genomic_DNA"/>
</dbReference>
<dbReference type="CDD" id="cd04301">
    <property type="entry name" value="NAT_SF"/>
    <property type="match status" value="1"/>
</dbReference>
<feature type="region of interest" description="Disordered" evidence="6">
    <location>
        <begin position="842"/>
        <end position="878"/>
    </location>
</feature>
<dbReference type="GO" id="GO:0008270">
    <property type="term" value="F:zinc ion binding"/>
    <property type="evidence" value="ECO:0007669"/>
    <property type="project" value="UniProtKB-KW"/>
</dbReference>
<evidence type="ECO:0000313" key="9">
    <source>
        <dbReference type="Proteomes" id="UP000743370"/>
    </source>
</evidence>
<feature type="region of interest" description="Disordered" evidence="6">
    <location>
        <begin position="1"/>
        <end position="21"/>
    </location>
</feature>
<dbReference type="InterPro" id="IPR014002">
    <property type="entry name" value="Agenet_dom_plant"/>
</dbReference>
<evidence type="ECO:0000256" key="2">
    <source>
        <dbReference type="ARBA" id="ARBA00022723"/>
    </source>
</evidence>
<dbReference type="Proteomes" id="UP000743370">
    <property type="component" value="Unassembled WGS sequence"/>
</dbReference>
<dbReference type="SMART" id="SM00743">
    <property type="entry name" value="Agenet"/>
    <property type="match status" value="1"/>
</dbReference>
<dbReference type="Gene3D" id="3.40.630.30">
    <property type="match status" value="1"/>
</dbReference>
<dbReference type="SUPFAM" id="SSF57903">
    <property type="entry name" value="FYVE/PHD zinc finger"/>
    <property type="match status" value="1"/>
</dbReference>
<dbReference type="PANTHER" id="PTHR46309">
    <property type="entry name" value="PHD FINGER PROTEIN 12"/>
    <property type="match status" value="1"/>
</dbReference>
<accession>A0A8T0K803</accession>
<dbReference type="PROSITE" id="PS51186">
    <property type="entry name" value="GNAT"/>
    <property type="match status" value="1"/>
</dbReference>
<evidence type="ECO:0000256" key="1">
    <source>
        <dbReference type="ARBA" id="ARBA00004123"/>
    </source>
</evidence>
<reference evidence="8 9" key="1">
    <citation type="submission" date="2020-05" db="EMBL/GenBank/DDBJ databases">
        <title>Vigna angularis (adzuki bean) Var. LongXiaoDou No. 4 denovo assembly.</title>
        <authorList>
            <person name="Xiang H."/>
        </authorList>
    </citation>
    <scope>NUCLEOTIDE SEQUENCE [LARGE SCALE GENOMIC DNA]</scope>
    <source>
        <tissue evidence="8">Leaf</tissue>
    </source>
</reference>
<gene>
    <name evidence="8" type="ORF">HKW66_Vig0077130</name>
</gene>
<name>A0A8T0K803_PHAAN</name>
<dbReference type="InterPro" id="IPR013083">
    <property type="entry name" value="Znf_RING/FYVE/PHD"/>
</dbReference>
<dbReference type="InterPro" id="IPR056511">
    <property type="entry name" value="IDM1_C"/>
</dbReference>
<dbReference type="Pfam" id="PF23209">
    <property type="entry name" value="IDM1_C"/>
    <property type="match status" value="1"/>
</dbReference>
<dbReference type="GO" id="GO:0016747">
    <property type="term" value="F:acyltransferase activity, transferring groups other than amino-acyl groups"/>
    <property type="evidence" value="ECO:0007669"/>
    <property type="project" value="InterPro"/>
</dbReference>
<dbReference type="GO" id="GO:0006357">
    <property type="term" value="P:regulation of transcription by RNA polymerase II"/>
    <property type="evidence" value="ECO:0007669"/>
    <property type="project" value="TreeGrafter"/>
</dbReference>
<proteinExistence type="predicted"/>
<dbReference type="CDD" id="cd20405">
    <property type="entry name" value="Tudor_Agenet_AtDUF_rpt1_3"/>
    <property type="match status" value="1"/>
</dbReference>
<comment type="caution">
    <text evidence="8">The sequence shown here is derived from an EMBL/GenBank/DDBJ whole genome shotgun (WGS) entry which is preliminary data.</text>
</comment>
<evidence type="ECO:0000259" key="7">
    <source>
        <dbReference type="PROSITE" id="PS51186"/>
    </source>
</evidence>
<dbReference type="InterPro" id="IPR016181">
    <property type="entry name" value="Acyl_CoA_acyltransferase"/>
</dbReference>
<keyword evidence="2" id="KW-0479">Metal-binding</keyword>
<dbReference type="Pfam" id="PF05641">
    <property type="entry name" value="Agenet"/>
    <property type="match status" value="1"/>
</dbReference>
<dbReference type="InterPro" id="IPR042163">
    <property type="entry name" value="PHF12"/>
</dbReference>
<protein>
    <submittedName>
        <fullName evidence="8">Increased DNA methylation 1</fullName>
    </submittedName>
</protein>
<dbReference type="InterPro" id="IPR019787">
    <property type="entry name" value="Znf_PHD-finger"/>
</dbReference>
<dbReference type="GO" id="GO:0003714">
    <property type="term" value="F:transcription corepressor activity"/>
    <property type="evidence" value="ECO:0007669"/>
    <property type="project" value="InterPro"/>
</dbReference>
<dbReference type="PANTHER" id="PTHR46309:SF12">
    <property type="entry name" value="GB|AAC80581.1"/>
    <property type="match status" value="1"/>
</dbReference>
<keyword evidence="5" id="KW-0539">Nucleus</keyword>
<dbReference type="Pfam" id="PF00628">
    <property type="entry name" value="PHD"/>
    <property type="match status" value="1"/>
</dbReference>